<accession>A0A699SED8</accession>
<evidence type="ECO:0000313" key="1">
    <source>
        <dbReference type="EMBL" id="GFC95567.1"/>
    </source>
</evidence>
<reference evidence="1" key="1">
    <citation type="journal article" date="2019" name="Sci. Rep.">
        <title>Draft genome of Tanacetum cinerariifolium, the natural source of mosquito coil.</title>
        <authorList>
            <person name="Yamashiro T."/>
            <person name="Shiraishi A."/>
            <person name="Satake H."/>
            <person name="Nakayama K."/>
        </authorList>
    </citation>
    <scope>NUCLEOTIDE SEQUENCE</scope>
</reference>
<name>A0A699SED8_TANCI</name>
<feature type="non-terminal residue" evidence="1">
    <location>
        <position position="34"/>
    </location>
</feature>
<comment type="caution">
    <text evidence="1">The sequence shown here is derived from an EMBL/GenBank/DDBJ whole genome shotgun (WGS) entry which is preliminary data.</text>
</comment>
<protein>
    <submittedName>
        <fullName evidence="1">Retrovirus-related Pol polyprotein from transposon 17.6</fullName>
    </submittedName>
</protein>
<dbReference type="EMBL" id="BKCJ011155170">
    <property type="protein sequence ID" value="GFC95567.1"/>
    <property type="molecule type" value="Genomic_DNA"/>
</dbReference>
<organism evidence="1">
    <name type="scientific">Tanacetum cinerariifolium</name>
    <name type="common">Dalmatian daisy</name>
    <name type="synonym">Chrysanthemum cinerariifolium</name>
    <dbReference type="NCBI Taxonomy" id="118510"/>
    <lineage>
        <taxon>Eukaryota</taxon>
        <taxon>Viridiplantae</taxon>
        <taxon>Streptophyta</taxon>
        <taxon>Embryophyta</taxon>
        <taxon>Tracheophyta</taxon>
        <taxon>Spermatophyta</taxon>
        <taxon>Magnoliopsida</taxon>
        <taxon>eudicotyledons</taxon>
        <taxon>Gunneridae</taxon>
        <taxon>Pentapetalae</taxon>
        <taxon>asterids</taxon>
        <taxon>campanulids</taxon>
        <taxon>Asterales</taxon>
        <taxon>Asteraceae</taxon>
        <taxon>Asteroideae</taxon>
        <taxon>Anthemideae</taxon>
        <taxon>Anthemidinae</taxon>
        <taxon>Tanacetum</taxon>
    </lineage>
</organism>
<gene>
    <name evidence="1" type="ORF">Tci_867537</name>
</gene>
<dbReference type="AlphaFoldDB" id="A0A699SED8"/>
<sequence>MGQPDTLRTQKGGFTVVTNEENELIPTRLVTGWR</sequence>
<proteinExistence type="predicted"/>